<dbReference type="EMBL" id="JBBPBN010000057">
    <property type="protein sequence ID" value="KAK8989114.1"/>
    <property type="molecule type" value="Genomic_DNA"/>
</dbReference>
<accession>A0ABR2PL05</accession>
<evidence type="ECO:0000313" key="1">
    <source>
        <dbReference type="EMBL" id="KAK8989114.1"/>
    </source>
</evidence>
<evidence type="ECO:0000313" key="2">
    <source>
        <dbReference type="Proteomes" id="UP001396334"/>
    </source>
</evidence>
<comment type="caution">
    <text evidence="1">The sequence shown here is derived from an EMBL/GenBank/DDBJ whole genome shotgun (WGS) entry which is preliminary data.</text>
</comment>
<name>A0ABR2PL05_9ROSI</name>
<protein>
    <submittedName>
        <fullName evidence="1">Uncharacterized protein</fullName>
    </submittedName>
</protein>
<sequence length="74" mass="7822">MKLIAEHPNDLLMQTSYTSFLCKRGEAGVRGRGGKGGLVRPPAASSALQCMCAYSLQLELCGLLGRATNSIDPP</sequence>
<dbReference type="Proteomes" id="UP001396334">
    <property type="component" value="Unassembled WGS sequence"/>
</dbReference>
<gene>
    <name evidence="1" type="ORF">V6N11_030481</name>
</gene>
<reference evidence="1 2" key="1">
    <citation type="journal article" date="2024" name="G3 (Bethesda)">
        <title>Genome assembly of Hibiscus sabdariffa L. provides insights into metabolisms of medicinal natural products.</title>
        <authorList>
            <person name="Kim T."/>
        </authorList>
    </citation>
    <scope>NUCLEOTIDE SEQUENCE [LARGE SCALE GENOMIC DNA]</scope>
    <source>
        <strain evidence="1">TK-2024</strain>
        <tissue evidence="1">Old leaves</tissue>
    </source>
</reference>
<organism evidence="1 2">
    <name type="scientific">Hibiscus sabdariffa</name>
    <name type="common">roselle</name>
    <dbReference type="NCBI Taxonomy" id="183260"/>
    <lineage>
        <taxon>Eukaryota</taxon>
        <taxon>Viridiplantae</taxon>
        <taxon>Streptophyta</taxon>
        <taxon>Embryophyta</taxon>
        <taxon>Tracheophyta</taxon>
        <taxon>Spermatophyta</taxon>
        <taxon>Magnoliopsida</taxon>
        <taxon>eudicotyledons</taxon>
        <taxon>Gunneridae</taxon>
        <taxon>Pentapetalae</taxon>
        <taxon>rosids</taxon>
        <taxon>malvids</taxon>
        <taxon>Malvales</taxon>
        <taxon>Malvaceae</taxon>
        <taxon>Malvoideae</taxon>
        <taxon>Hibiscus</taxon>
    </lineage>
</organism>
<keyword evidence="2" id="KW-1185">Reference proteome</keyword>
<proteinExistence type="predicted"/>